<dbReference type="GO" id="GO:0008483">
    <property type="term" value="F:transaminase activity"/>
    <property type="evidence" value="ECO:0007669"/>
    <property type="project" value="UniProtKB-KW"/>
</dbReference>
<keyword evidence="3 6" id="KW-0808">Transferase</keyword>
<keyword evidence="7" id="KW-1185">Reference proteome</keyword>
<reference evidence="6 7" key="1">
    <citation type="submission" date="2016-10" db="EMBL/GenBank/DDBJ databases">
        <authorList>
            <person name="de Groot N.N."/>
        </authorList>
    </citation>
    <scope>NUCLEOTIDE SEQUENCE [LARGE SCALE GENOMIC DNA]</scope>
    <source>
        <strain evidence="6 7">DSM 21632</strain>
    </source>
</reference>
<dbReference type="EMBL" id="FNDK01000003">
    <property type="protein sequence ID" value="SDH24670.1"/>
    <property type="molecule type" value="Genomic_DNA"/>
</dbReference>
<name>A0A1G8AWB4_9BACI</name>
<dbReference type="PROSITE" id="PS00600">
    <property type="entry name" value="AA_TRANSFER_CLASS_3"/>
    <property type="match status" value="1"/>
</dbReference>
<dbReference type="InterPro" id="IPR015421">
    <property type="entry name" value="PyrdxlP-dep_Trfase_major"/>
</dbReference>
<dbReference type="Gene3D" id="3.90.1150.10">
    <property type="entry name" value="Aspartate Aminotransferase, domain 1"/>
    <property type="match status" value="1"/>
</dbReference>
<dbReference type="AlphaFoldDB" id="A0A1G8AWB4"/>
<dbReference type="PANTHER" id="PTHR43094">
    <property type="entry name" value="AMINOTRANSFERASE"/>
    <property type="match status" value="1"/>
</dbReference>
<dbReference type="Proteomes" id="UP000199163">
    <property type="component" value="Unassembled WGS sequence"/>
</dbReference>
<sequence>MKQKKSWYEKDKAYVWHHMKPYQKDGHAMVVKEAQGAWITDIEDNKYLDAMSGLWCVNAGYGRKELVEAASQQLAAMPFYPLTNSHTPAIELAEKLREWLAGSYRIVYANSGSEANETAFKIARQFHRQHGNPHKYKIISRYRSYHGSTLATLAATGQAQRKYLYEPLPEGFIHVRAPDSYRKPEGFDDKAWNLACAQVMEDAILFERPETVAAVIMEPIITGGGILIPHESYVKQVEKVCRKHDVLLIIDEVICGFGRTGKKFGFLHYGIKPDIVTMAKGITSGYLPLAATAVREELYESFQQTGENDHFRHVNTFGGNPAACKLAVRNLELMEQENLCQRAEEKGAAIKKALMKLFDHPHVGDVRQKGLLIGIELVKDKDTKEPVDDSYSTEVVQACKKHGLIAGKNADTVSGYSNIINIAPPLSLTDDDAAFISTVMKNVFFTEKLG</sequence>
<dbReference type="PIRSF" id="PIRSF000521">
    <property type="entry name" value="Transaminase_4ab_Lys_Orn"/>
    <property type="match status" value="1"/>
</dbReference>
<accession>A0A1G8AWB4</accession>
<dbReference type="Pfam" id="PF00202">
    <property type="entry name" value="Aminotran_3"/>
    <property type="match status" value="1"/>
</dbReference>
<evidence type="ECO:0000256" key="5">
    <source>
        <dbReference type="RuleBase" id="RU003560"/>
    </source>
</evidence>
<keyword evidence="4 5" id="KW-0663">Pyridoxal phosphate</keyword>
<keyword evidence="2 6" id="KW-0032">Aminotransferase</keyword>
<gene>
    <name evidence="6" type="ORF">SAMN05192534_10326</name>
</gene>
<dbReference type="SUPFAM" id="SSF53383">
    <property type="entry name" value="PLP-dependent transferases"/>
    <property type="match status" value="1"/>
</dbReference>
<evidence type="ECO:0000313" key="6">
    <source>
        <dbReference type="EMBL" id="SDH24670.1"/>
    </source>
</evidence>
<organism evidence="6 7">
    <name type="scientific">Alteribacillus persepolensis</name>
    <dbReference type="NCBI Taxonomy" id="568899"/>
    <lineage>
        <taxon>Bacteria</taxon>
        <taxon>Bacillati</taxon>
        <taxon>Bacillota</taxon>
        <taxon>Bacilli</taxon>
        <taxon>Bacillales</taxon>
        <taxon>Bacillaceae</taxon>
        <taxon>Alteribacillus</taxon>
    </lineage>
</organism>
<protein>
    <submittedName>
        <fullName evidence="6">Adenosylmethionine-8-amino-7-oxononanoate aminotransferase</fullName>
    </submittedName>
</protein>
<dbReference type="InterPro" id="IPR015422">
    <property type="entry name" value="PyrdxlP-dep_Trfase_small"/>
</dbReference>
<dbReference type="NCBIfam" id="NF005812">
    <property type="entry name" value="PRK07678.1"/>
    <property type="match status" value="1"/>
</dbReference>
<dbReference type="CDD" id="cd00610">
    <property type="entry name" value="OAT_like"/>
    <property type="match status" value="1"/>
</dbReference>
<proteinExistence type="inferred from homology"/>
<dbReference type="InterPro" id="IPR015424">
    <property type="entry name" value="PyrdxlP-dep_Trfase"/>
</dbReference>
<dbReference type="InterPro" id="IPR049704">
    <property type="entry name" value="Aminotrans_3_PPA_site"/>
</dbReference>
<evidence type="ECO:0000256" key="1">
    <source>
        <dbReference type="ARBA" id="ARBA00008954"/>
    </source>
</evidence>
<dbReference type="GO" id="GO:0030170">
    <property type="term" value="F:pyridoxal phosphate binding"/>
    <property type="evidence" value="ECO:0007669"/>
    <property type="project" value="InterPro"/>
</dbReference>
<comment type="similarity">
    <text evidence="1 5">Belongs to the class-III pyridoxal-phosphate-dependent aminotransferase family.</text>
</comment>
<dbReference type="Gene3D" id="3.40.640.10">
    <property type="entry name" value="Type I PLP-dependent aspartate aminotransferase-like (Major domain)"/>
    <property type="match status" value="1"/>
</dbReference>
<dbReference type="STRING" id="568899.SAMN05192534_10326"/>
<dbReference type="FunFam" id="3.40.640.10:FF:000014">
    <property type="entry name" value="Adenosylmethionine-8-amino-7-oxononanoate aminotransferase, probable"/>
    <property type="match status" value="1"/>
</dbReference>
<evidence type="ECO:0000256" key="4">
    <source>
        <dbReference type="ARBA" id="ARBA00022898"/>
    </source>
</evidence>
<evidence type="ECO:0000256" key="2">
    <source>
        <dbReference type="ARBA" id="ARBA00022576"/>
    </source>
</evidence>
<dbReference type="PANTHER" id="PTHR43094:SF1">
    <property type="entry name" value="AMINOTRANSFERASE CLASS-III"/>
    <property type="match status" value="1"/>
</dbReference>
<evidence type="ECO:0000313" key="7">
    <source>
        <dbReference type="Proteomes" id="UP000199163"/>
    </source>
</evidence>
<evidence type="ECO:0000256" key="3">
    <source>
        <dbReference type="ARBA" id="ARBA00022679"/>
    </source>
</evidence>
<dbReference type="InterPro" id="IPR005814">
    <property type="entry name" value="Aminotrans_3"/>
</dbReference>